<organism evidence="1 2">
    <name type="scientific">Hamadaea flava</name>
    <dbReference type="NCBI Taxonomy" id="1742688"/>
    <lineage>
        <taxon>Bacteria</taxon>
        <taxon>Bacillati</taxon>
        <taxon>Actinomycetota</taxon>
        <taxon>Actinomycetes</taxon>
        <taxon>Micromonosporales</taxon>
        <taxon>Micromonosporaceae</taxon>
        <taxon>Hamadaea</taxon>
    </lineage>
</organism>
<dbReference type="RefSeq" id="WP_253758501.1">
    <property type="nucleotide sequence ID" value="NZ_JAMZDZ010000001.1"/>
</dbReference>
<gene>
    <name evidence="1" type="ORF">ACFOZ4_05815</name>
</gene>
<dbReference type="EMBL" id="JBHSAY010000005">
    <property type="protein sequence ID" value="MFC4130120.1"/>
    <property type="molecule type" value="Genomic_DNA"/>
</dbReference>
<protein>
    <recommendedName>
        <fullName evidence="3">DUF4333 domain-containing protein</fullName>
    </recommendedName>
</protein>
<sequence length="154" mass="16173">MRKRLVIAGVAAWALLLVGLAVYSYHRDPATVPGQTTVAQARATMDRVTGELSAVSSSVKISEYAESTCEITNARGGRSVKRELTFTTTPGDEATLLRSIAAELPKAYHATTTQGDATVTLYADAGDFVAVRGRKGADPGSVVVSLLSGCREAQ</sequence>
<proteinExistence type="predicted"/>
<evidence type="ECO:0000313" key="2">
    <source>
        <dbReference type="Proteomes" id="UP001595816"/>
    </source>
</evidence>
<accession>A0ABV8LHA8</accession>
<name>A0ABV8LHA8_9ACTN</name>
<evidence type="ECO:0008006" key="3">
    <source>
        <dbReference type="Google" id="ProtNLM"/>
    </source>
</evidence>
<evidence type="ECO:0000313" key="1">
    <source>
        <dbReference type="EMBL" id="MFC4130120.1"/>
    </source>
</evidence>
<comment type="caution">
    <text evidence="1">The sequence shown here is derived from an EMBL/GenBank/DDBJ whole genome shotgun (WGS) entry which is preliminary data.</text>
</comment>
<reference evidence="2" key="1">
    <citation type="journal article" date="2019" name="Int. J. Syst. Evol. Microbiol.">
        <title>The Global Catalogue of Microorganisms (GCM) 10K type strain sequencing project: providing services to taxonomists for standard genome sequencing and annotation.</title>
        <authorList>
            <consortium name="The Broad Institute Genomics Platform"/>
            <consortium name="The Broad Institute Genome Sequencing Center for Infectious Disease"/>
            <person name="Wu L."/>
            <person name="Ma J."/>
        </authorList>
    </citation>
    <scope>NUCLEOTIDE SEQUENCE [LARGE SCALE GENOMIC DNA]</scope>
    <source>
        <strain evidence="2">CGMCC 4.7289</strain>
    </source>
</reference>
<keyword evidence="2" id="KW-1185">Reference proteome</keyword>
<dbReference type="Proteomes" id="UP001595816">
    <property type="component" value="Unassembled WGS sequence"/>
</dbReference>